<dbReference type="Proteomes" id="UP000032142">
    <property type="component" value="Unassembled WGS sequence"/>
</dbReference>
<dbReference type="EMBL" id="KN397134">
    <property type="protein sequence ID" value="KHG12141.1"/>
    <property type="molecule type" value="Genomic_DNA"/>
</dbReference>
<dbReference type="GO" id="GO:0016874">
    <property type="term" value="F:ligase activity"/>
    <property type="evidence" value="ECO:0007669"/>
    <property type="project" value="UniProtKB-KW"/>
</dbReference>
<evidence type="ECO:0000313" key="3">
    <source>
        <dbReference type="Proteomes" id="UP000032142"/>
    </source>
</evidence>
<sequence length="51" mass="5910">MILANALACNCRRLGLIFSHVNWLILANLVLSLSIFIYVPMSLVIWSWYAW</sequence>
<name>A0A0B0NM19_GOSAR</name>
<keyword evidence="1" id="KW-1133">Transmembrane helix</keyword>
<protein>
    <submittedName>
        <fullName evidence="2">Tyrosine--tRNA ligase</fullName>
    </submittedName>
</protein>
<keyword evidence="1" id="KW-0472">Membrane</keyword>
<keyword evidence="2" id="KW-0436">Ligase</keyword>
<organism evidence="2 3">
    <name type="scientific">Gossypium arboreum</name>
    <name type="common">Tree cotton</name>
    <name type="synonym">Gossypium nanking</name>
    <dbReference type="NCBI Taxonomy" id="29729"/>
    <lineage>
        <taxon>Eukaryota</taxon>
        <taxon>Viridiplantae</taxon>
        <taxon>Streptophyta</taxon>
        <taxon>Embryophyta</taxon>
        <taxon>Tracheophyta</taxon>
        <taxon>Spermatophyta</taxon>
        <taxon>Magnoliopsida</taxon>
        <taxon>eudicotyledons</taxon>
        <taxon>Gunneridae</taxon>
        <taxon>Pentapetalae</taxon>
        <taxon>rosids</taxon>
        <taxon>malvids</taxon>
        <taxon>Malvales</taxon>
        <taxon>Malvaceae</taxon>
        <taxon>Malvoideae</taxon>
        <taxon>Gossypium</taxon>
    </lineage>
</organism>
<proteinExistence type="predicted"/>
<feature type="transmembrane region" description="Helical" evidence="1">
    <location>
        <begin position="21"/>
        <end position="49"/>
    </location>
</feature>
<keyword evidence="1" id="KW-0812">Transmembrane</keyword>
<gene>
    <name evidence="2" type="ORF">F383_20058</name>
</gene>
<accession>A0A0B0NM19</accession>
<keyword evidence="3" id="KW-1185">Reference proteome</keyword>
<reference evidence="3" key="1">
    <citation type="submission" date="2014-09" db="EMBL/GenBank/DDBJ databases">
        <authorList>
            <person name="Mudge J."/>
            <person name="Ramaraj T."/>
            <person name="Lindquist I.E."/>
            <person name="Bharti A.K."/>
            <person name="Sundararajan A."/>
            <person name="Cameron C.T."/>
            <person name="Woodward J.E."/>
            <person name="May G.D."/>
            <person name="Brubaker C."/>
            <person name="Broadhvest J."/>
            <person name="Wilkins T.A."/>
        </authorList>
    </citation>
    <scope>NUCLEOTIDE SEQUENCE</scope>
    <source>
        <strain evidence="3">cv. AKA8401</strain>
    </source>
</reference>
<dbReference type="AlphaFoldDB" id="A0A0B0NM19"/>
<evidence type="ECO:0000313" key="2">
    <source>
        <dbReference type="EMBL" id="KHG12141.1"/>
    </source>
</evidence>
<evidence type="ECO:0000256" key="1">
    <source>
        <dbReference type="SAM" id="Phobius"/>
    </source>
</evidence>